<keyword evidence="1" id="KW-0175">Coiled coil</keyword>
<accession>A0AA38PDG3</accession>
<keyword evidence="3" id="KW-1185">Reference proteome</keyword>
<dbReference type="EMBL" id="MU806059">
    <property type="protein sequence ID" value="KAJ3840907.1"/>
    <property type="molecule type" value="Genomic_DNA"/>
</dbReference>
<sequence length="704" mass="77782">MTAWNSEFASATPEEQDIVSTLLTIIGGTQDQADSVLSVYRRNGRNADRAAELMLTSSDWLQNNESSSMSRALVPLSKPPGARPNTPDMPNLIDLTKDDAMAVDPDEDLRKALQLSMEGIQVEGIPDQNNDEVVMNNGEEQVEDFDVLIRKDGRPISLRSPTPETSYAALLLQALFHVPQVRSRLAEVPFPEGSNPEDSDLSPIIELFANLDLANLARLDCDGVCKALNVWPAATNEFPNATRDLYEYLAGLIEPAVTSESGTPLFTFTSAQVNIDPGEDEPKMGVMSNHTYVTLESSLPSSAAPGESLENDLLTRLARDLSKPILDLEGGPNGWNNTVISTPSDVVAFILTSTDPSNPVSFAVPSHNASSLSPRFSYPSSLYIDPFLHSKFSLVHFKRVEKERIMIELKNYEEVRERLIGKGFNSTSTSVSASAAQSHHTDSGDQGVLPSIRSALYYYEHVANRSEGEDGTESGAEERKRAVEEVEKSLRATLEGIEKTLKDLDAKISDAKTRLTAPYEEEELKEHKYDLRAVLMRPAFSNPQQAADASKARSGLNRERGRDTPFVYVRDIRDDFDESIEPKKKQTRWWKSPASASTKDYVEEVPEEVALSMASSLSASTQSVPYMLIYSKSLSTATSHDSSVTTSTSEQWPQSVVASVELNNSKFLEMVETWRATKEQIGLMEQQSDPLIRDVSMIDITKRI</sequence>
<evidence type="ECO:0000313" key="3">
    <source>
        <dbReference type="Proteomes" id="UP001163846"/>
    </source>
</evidence>
<reference evidence="2" key="1">
    <citation type="submission" date="2022-08" db="EMBL/GenBank/DDBJ databases">
        <authorList>
            <consortium name="DOE Joint Genome Institute"/>
            <person name="Min B."/>
            <person name="Riley R."/>
            <person name="Sierra-Patev S."/>
            <person name="Naranjo-Ortiz M."/>
            <person name="Looney B."/>
            <person name="Konkel Z."/>
            <person name="Slot J.C."/>
            <person name="Sakamoto Y."/>
            <person name="Steenwyk J.L."/>
            <person name="Rokas A."/>
            <person name="Carro J."/>
            <person name="Camarero S."/>
            <person name="Ferreira P."/>
            <person name="Molpeceres G."/>
            <person name="Ruiz-Duenas F.J."/>
            <person name="Serrano A."/>
            <person name="Henrissat B."/>
            <person name="Drula E."/>
            <person name="Hughes K.W."/>
            <person name="Mata J.L."/>
            <person name="Ishikawa N.K."/>
            <person name="Vargas-Isla R."/>
            <person name="Ushijima S."/>
            <person name="Smith C.A."/>
            <person name="Ahrendt S."/>
            <person name="Andreopoulos W."/>
            <person name="He G."/>
            <person name="Labutti K."/>
            <person name="Lipzen A."/>
            <person name="Ng V."/>
            <person name="Sandor L."/>
            <person name="Barry K."/>
            <person name="Martinez A.T."/>
            <person name="Xiao Y."/>
            <person name="Gibbons J.G."/>
            <person name="Terashima K."/>
            <person name="Hibbett D.S."/>
            <person name="Grigoriev I.V."/>
        </authorList>
    </citation>
    <scope>NUCLEOTIDE SEQUENCE</scope>
    <source>
        <strain evidence="2">TFB9207</strain>
    </source>
</reference>
<proteinExistence type="predicted"/>
<gene>
    <name evidence="2" type="ORF">F5878DRAFT_708459</name>
</gene>
<evidence type="ECO:0000256" key="1">
    <source>
        <dbReference type="SAM" id="Coils"/>
    </source>
</evidence>
<name>A0AA38PDG3_9AGAR</name>
<evidence type="ECO:0000313" key="2">
    <source>
        <dbReference type="EMBL" id="KAJ3840907.1"/>
    </source>
</evidence>
<feature type="coiled-coil region" evidence="1">
    <location>
        <begin position="487"/>
        <end position="514"/>
    </location>
</feature>
<dbReference type="AlphaFoldDB" id="A0AA38PDG3"/>
<organism evidence="2 3">
    <name type="scientific">Lentinula raphanica</name>
    <dbReference type="NCBI Taxonomy" id="153919"/>
    <lineage>
        <taxon>Eukaryota</taxon>
        <taxon>Fungi</taxon>
        <taxon>Dikarya</taxon>
        <taxon>Basidiomycota</taxon>
        <taxon>Agaricomycotina</taxon>
        <taxon>Agaricomycetes</taxon>
        <taxon>Agaricomycetidae</taxon>
        <taxon>Agaricales</taxon>
        <taxon>Marasmiineae</taxon>
        <taxon>Omphalotaceae</taxon>
        <taxon>Lentinula</taxon>
    </lineage>
</organism>
<dbReference type="Proteomes" id="UP001163846">
    <property type="component" value="Unassembled WGS sequence"/>
</dbReference>
<protein>
    <submittedName>
        <fullName evidence="2">Uncharacterized protein</fullName>
    </submittedName>
</protein>
<comment type="caution">
    <text evidence="2">The sequence shown here is derived from an EMBL/GenBank/DDBJ whole genome shotgun (WGS) entry which is preliminary data.</text>
</comment>